<evidence type="ECO:0000313" key="6">
    <source>
        <dbReference type="Proteomes" id="UP000516305"/>
    </source>
</evidence>
<comment type="subcellular location">
    <subcellularLocation>
        <location evidence="3">Membrane</location>
        <topology evidence="3">Single-pass type II membrane protein</topology>
    </subcellularLocation>
</comment>
<dbReference type="Pfam" id="PF10502">
    <property type="entry name" value="Peptidase_S26"/>
    <property type="match status" value="2"/>
</dbReference>
<evidence type="ECO:0000256" key="3">
    <source>
        <dbReference type="RuleBase" id="RU362042"/>
    </source>
</evidence>
<dbReference type="Gene3D" id="2.10.109.10">
    <property type="entry name" value="Umud Fragment, subunit A"/>
    <property type="match status" value="2"/>
</dbReference>
<reference evidence="5 6" key="1">
    <citation type="submission" date="2020-08" db="EMBL/GenBank/DDBJ databases">
        <title>Croceimicrobium hydrocarbonivorans gen. nov., sp. nov., a novel marine bacterium isolated from a bacterial consortium that degrades polyethylene terephthalate.</title>
        <authorList>
            <person name="Liu R."/>
        </authorList>
    </citation>
    <scope>NUCLEOTIDE SEQUENCE [LARGE SCALE GENOMIC DNA]</scope>
    <source>
        <strain evidence="5 6">A20-9</strain>
    </source>
</reference>
<keyword evidence="3" id="KW-0472">Membrane</keyword>
<dbReference type="KEGG" id="chyd:H4K34_00330"/>
<dbReference type="GO" id="GO:0016020">
    <property type="term" value="C:membrane"/>
    <property type="evidence" value="ECO:0007669"/>
    <property type="project" value="UniProtKB-SubCell"/>
</dbReference>
<gene>
    <name evidence="5" type="primary">lepB</name>
    <name evidence="5" type="ORF">H4K34_00330</name>
</gene>
<dbReference type="PRINTS" id="PR00727">
    <property type="entry name" value="LEADERPTASE"/>
</dbReference>
<name>A0A7H0VF19_9FLAO</name>
<accession>A0A7H0VF19</accession>
<keyword evidence="3" id="KW-0812">Transmembrane</keyword>
<dbReference type="EMBL" id="CP060139">
    <property type="protein sequence ID" value="QNR24317.1"/>
    <property type="molecule type" value="Genomic_DNA"/>
</dbReference>
<keyword evidence="3" id="KW-1133">Transmembrane helix</keyword>
<evidence type="ECO:0000259" key="4">
    <source>
        <dbReference type="Pfam" id="PF10502"/>
    </source>
</evidence>
<feature type="transmembrane region" description="Helical" evidence="3">
    <location>
        <begin position="53"/>
        <end position="72"/>
    </location>
</feature>
<keyword evidence="6" id="KW-1185">Reference proteome</keyword>
<sequence>MKEKVKKPWIAALYSILFPSLGHLYLHKYKQFAFIWIFILGLFYLVDSISKSFFAFVGVFFLVVLFRIPIAIHAYRTAKRETITIIAKWDHSLVYLGVYLSISLLIPYAVSGPADLLRRQINFASIPTPSMEPSLKVGDHLAYEYCQAVKVLDIVVFTHPTNGQLYLSRCIAGPGDSLLIHNNSSKVNGIARDTALVLRKYYLVPNIYRSEIPDSLKKQIVTTRNRPSNLVLNLTDNEVQAICTNIILDSLQPTISRDIFIGHMGLYPPFERKKWTTHNLGPLWIPKKGSQIQLDSSSLLLYGDLIRRENSHSDIQFHSDSLSLNGQYQSTYKFKENYYFMMSDNRDNSLDSRYWGFLPESNIKGKALYLYYSRDWTRIGKSLKQNP</sequence>
<dbReference type="GO" id="GO:0006465">
    <property type="term" value="P:signal peptide processing"/>
    <property type="evidence" value="ECO:0007669"/>
    <property type="project" value="InterPro"/>
</dbReference>
<proteinExistence type="inferred from homology"/>
<evidence type="ECO:0000256" key="2">
    <source>
        <dbReference type="ARBA" id="ARBA00019232"/>
    </source>
</evidence>
<dbReference type="GO" id="GO:0004252">
    <property type="term" value="F:serine-type endopeptidase activity"/>
    <property type="evidence" value="ECO:0007669"/>
    <property type="project" value="InterPro"/>
</dbReference>
<feature type="transmembrane region" description="Helical" evidence="3">
    <location>
        <begin position="31"/>
        <end position="46"/>
    </location>
</feature>
<feature type="domain" description="Peptidase S26" evidence="4">
    <location>
        <begin position="122"/>
        <end position="193"/>
    </location>
</feature>
<dbReference type="PANTHER" id="PTHR43390:SF1">
    <property type="entry name" value="CHLOROPLAST PROCESSING PEPTIDASE"/>
    <property type="match status" value="1"/>
</dbReference>
<comment type="catalytic activity">
    <reaction evidence="3">
        <text>Cleavage of hydrophobic, N-terminal signal or leader sequences from secreted and periplasmic proteins.</text>
        <dbReference type="EC" id="3.4.21.89"/>
    </reaction>
</comment>
<dbReference type="PANTHER" id="PTHR43390">
    <property type="entry name" value="SIGNAL PEPTIDASE I"/>
    <property type="match status" value="1"/>
</dbReference>
<feature type="domain" description="Peptidase S26" evidence="4">
    <location>
        <begin position="326"/>
        <end position="371"/>
    </location>
</feature>
<keyword evidence="3 5" id="KW-0378">Hydrolase</keyword>
<dbReference type="CDD" id="cd06530">
    <property type="entry name" value="S26_SPase_I"/>
    <property type="match status" value="2"/>
</dbReference>
<organism evidence="5 6">
    <name type="scientific">Croceimicrobium hydrocarbonivorans</name>
    <dbReference type="NCBI Taxonomy" id="2761580"/>
    <lineage>
        <taxon>Bacteria</taxon>
        <taxon>Pseudomonadati</taxon>
        <taxon>Bacteroidota</taxon>
        <taxon>Flavobacteriia</taxon>
        <taxon>Flavobacteriales</taxon>
        <taxon>Owenweeksiaceae</taxon>
        <taxon>Croceimicrobium</taxon>
    </lineage>
</organism>
<dbReference type="InterPro" id="IPR036286">
    <property type="entry name" value="LexA/Signal_pep-like_sf"/>
</dbReference>
<dbReference type="Proteomes" id="UP000516305">
    <property type="component" value="Chromosome"/>
</dbReference>
<evidence type="ECO:0000256" key="1">
    <source>
        <dbReference type="ARBA" id="ARBA00009370"/>
    </source>
</evidence>
<dbReference type="RefSeq" id="WP_210758844.1">
    <property type="nucleotide sequence ID" value="NZ_CP060139.1"/>
</dbReference>
<dbReference type="GO" id="GO:0009003">
    <property type="term" value="F:signal peptidase activity"/>
    <property type="evidence" value="ECO:0007669"/>
    <property type="project" value="UniProtKB-EC"/>
</dbReference>
<keyword evidence="3" id="KW-0645">Protease</keyword>
<dbReference type="AlphaFoldDB" id="A0A7H0VF19"/>
<evidence type="ECO:0000313" key="5">
    <source>
        <dbReference type="EMBL" id="QNR24317.1"/>
    </source>
</evidence>
<dbReference type="InterPro" id="IPR019533">
    <property type="entry name" value="Peptidase_S26"/>
</dbReference>
<comment type="similarity">
    <text evidence="1 3">Belongs to the peptidase S26 family.</text>
</comment>
<comment type="caution">
    <text evidence="3">Lacks conserved residue(s) required for the propagation of feature annotation.</text>
</comment>
<protein>
    <recommendedName>
        <fullName evidence="2 3">Signal peptidase I</fullName>
        <ecNumber evidence="3">3.4.21.89</ecNumber>
    </recommendedName>
</protein>
<feature type="transmembrane region" description="Helical" evidence="3">
    <location>
        <begin position="92"/>
        <end position="110"/>
    </location>
</feature>
<dbReference type="SUPFAM" id="SSF51306">
    <property type="entry name" value="LexA/Signal peptidase"/>
    <property type="match status" value="1"/>
</dbReference>
<feature type="transmembrane region" description="Helical" evidence="3">
    <location>
        <begin position="9"/>
        <end position="25"/>
    </location>
</feature>
<dbReference type="InterPro" id="IPR000223">
    <property type="entry name" value="Pept_S26A_signal_pept_1"/>
</dbReference>
<dbReference type="EC" id="3.4.21.89" evidence="3"/>
<dbReference type="NCBIfam" id="TIGR02227">
    <property type="entry name" value="sigpep_I_bact"/>
    <property type="match status" value="1"/>
</dbReference>